<feature type="domain" description="ORC1/DEAH AAA+ ATPase" evidence="3">
    <location>
        <begin position="79"/>
        <end position="221"/>
    </location>
</feature>
<dbReference type="Proteomes" id="UP000186176">
    <property type="component" value="Unassembled WGS sequence"/>
</dbReference>
<evidence type="ECO:0000256" key="1">
    <source>
        <dbReference type="ARBA" id="ARBA00006184"/>
    </source>
</evidence>
<reference evidence="4 5" key="1">
    <citation type="submission" date="2016-10" db="EMBL/GenBank/DDBJ databases">
        <title>Reductive evolution of mitochondrial metabolism and differential evolution of invasion-related proteins in Cryptosporidium.</title>
        <authorList>
            <person name="Liu S."/>
            <person name="Roellig D.M."/>
            <person name="Guo Y."/>
            <person name="Li N."/>
            <person name="Frace M.A."/>
            <person name="Tang K."/>
            <person name="Zhang L."/>
            <person name="Feng Y."/>
            <person name="Xiao L."/>
        </authorList>
    </citation>
    <scope>NUCLEOTIDE SEQUENCE [LARGE SCALE GENOMIC DNA]</scope>
    <source>
        <strain evidence="4">39726</strain>
    </source>
</reference>
<evidence type="ECO:0000256" key="2">
    <source>
        <dbReference type="SAM" id="MobiDB-lite"/>
    </source>
</evidence>
<dbReference type="RefSeq" id="XP_028875324.1">
    <property type="nucleotide sequence ID" value="XM_029019917.1"/>
</dbReference>
<accession>A0A1J4MIR0</accession>
<gene>
    <name evidence="4" type="ORF">cubi_02906</name>
</gene>
<dbReference type="EMBL" id="LRBP01000013">
    <property type="protein sequence ID" value="OII74104.1"/>
    <property type="molecule type" value="Genomic_DNA"/>
</dbReference>
<dbReference type="Gene3D" id="1.10.10.10">
    <property type="entry name" value="Winged helix-like DNA-binding domain superfamily/Winged helix DNA-binding domain"/>
    <property type="match status" value="1"/>
</dbReference>
<dbReference type="AlphaFoldDB" id="A0A1J4MIR0"/>
<dbReference type="InterPro" id="IPR027417">
    <property type="entry name" value="P-loop_NTPase"/>
</dbReference>
<dbReference type="PANTHER" id="PTHR10763">
    <property type="entry name" value="CELL DIVISION CONTROL PROTEIN 6-RELATED"/>
    <property type="match status" value="1"/>
</dbReference>
<dbReference type="GO" id="GO:0016887">
    <property type="term" value="F:ATP hydrolysis activity"/>
    <property type="evidence" value="ECO:0007669"/>
    <property type="project" value="InterPro"/>
</dbReference>
<dbReference type="Pfam" id="PF13401">
    <property type="entry name" value="AAA_22"/>
    <property type="match status" value="1"/>
</dbReference>
<name>A0A1J4MIR0_9CRYT</name>
<evidence type="ECO:0000313" key="5">
    <source>
        <dbReference type="Proteomes" id="UP000186176"/>
    </source>
</evidence>
<dbReference type="InterPro" id="IPR049945">
    <property type="entry name" value="AAA_22"/>
</dbReference>
<dbReference type="GeneID" id="39979696"/>
<dbReference type="GO" id="GO:0006270">
    <property type="term" value="P:DNA replication initiation"/>
    <property type="evidence" value="ECO:0007669"/>
    <property type="project" value="TreeGrafter"/>
</dbReference>
<comment type="caution">
    <text evidence="4">The sequence shown here is derived from an EMBL/GenBank/DDBJ whole genome shotgun (WGS) entry which is preliminary data.</text>
</comment>
<dbReference type="Gene3D" id="1.10.8.60">
    <property type="match status" value="1"/>
</dbReference>
<feature type="region of interest" description="Disordered" evidence="2">
    <location>
        <begin position="1"/>
        <end position="23"/>
    </location>
</feature>
<dbReference type="GO" id="GO:0005634">
    <property type="term" value="C:nucleus"/>
    <property type="evidence" value="ECO:0007669"/>
    <property type="project" value="TreeGrafter"/>
</dbReference>
<evidence type="ECO:0000259" key="3">
    <source>
        <dbReference type="Pfam" id="PF13401"/>
    </source>
</evidence>
<proteinExistence type="inferred from homology"/>
<sequence>MSTRTKRCRFHENNSGDEERNKNLGNFEDNFQLEEFNARKILKSLKSEPPINWEFLGRANEFKEISEYLKKCILGNISGIIHISGSPGTGKTCTLNRILDILENNSSKKLGFVKPTNYKVIRTNASKIASNFNKNSGSLNGIALFVHLLELMNFRARIIEEFKIISKNEGFQECIIYFMKQILNKRTKFVVFIDEIDLVRKNRSNGDAVFELFKAIINFPDSGLVLLAVSNTVKIGNEMVKKIGVDLNDNGRIKLMVFSPYSHNTLRDIVLQRINWANNHKNDSIISKAGIELCVRKVASLYGDCRRTLDACYLTLGKFVFERQSQIQKEQINTEEGEDSNLIGVENLSNVSTRENSPTLNRGPQNRQEANCLRRLRTRSMPTNMTVPIGSFQNVIGKIHQSSQGRLQIIKTLPLHQQYVLMGIILAIAEEQNQTKKGYNENFCTEENKLSFSKLTNTEILICHLKRKYQQICAELMTPPEEYKDMLEALESNNIISISNGVGSTKKKSSSFHRGAIRVNNNKESKIELMFPPENVIDALTSLPKLGTIFSSLMPC</sequence>
<dbReference type="InterPro" id="IPR050311">
    <property type="entry name" value="ORC1/CDC6"/>
</dbReference>
<evidence type="ECO:0000313" key="4">
    <source>
        <dbReference type="EMBL" id="OII74104.1"/>
    </source>
</evidence>
<dbReference type="GO" id="GO:0003688">
    <property type="term" value="F:DNA replication origin binding"/>
    <property type="evidence" value="ECO:0007669"/>
    <property type="project" value="TreeGrafter"/>
</dbReference>
<protein>
    <submittedName>
        <fullName evidence="4">ORC CDC6 like AAA ATPase</fullName>
    </submittedName>
</protein>
<keyword evidence="5" id="KW-1185">Reference proteome</keyword>
<dbReference type="PANTHER" id="PTHR10763:SF26">
    <property type="entry name" value="CELL DIVISION CONTROL PROTEIN 6 HOMOLOG"/>
    <property type="match status" value="1"/>
</dbReference>
<dbReference type="InterPro" id="IPR036388">
    <property type="entry name" value="WH-like_DNA-bd_sf"/>
</dbReference>
<feature type="compositionally biased region" description="Basic and acidic residues" evidence="2">
    <location>
        <begin position="10"/>
        <end position="22"/>
    </location>
</feature>
<dbReference type="Gene3D" id="3.40.50.300">
    <property type="entry name" value="P-loop containing nucleotide triphosphate hydrolases"/>
    <property type="match status" value="1"/>
</dbReference>
<dbReference type="GO" id="GO:0033314">
    <property type="term" value="P:mitotic DNA replication checkpoint signaling"/>
    <property type="evidence" value="ECO:0007669"/>
    <property type="project" value="TreeGrafter"/>
</dbReference>
<dbReference type="VEuPathDB" id="CryptoDB:cubi_02906"/>
<organism evidence="4 5">
    <name type="scientific">Cryptosporidium ubiquitum</name>
    <dbReference type="NCBI Taxonomy" id="857276"/>
    <lineage>
        <taxon>Eukaryota</taxon>
        <taxon>Sar</taxon>
        <taxon>Alveolata</taxon>
        <taxon>Apicomplexa</taxon>
        <taxon>Conoidasida</taxon>
        <taxon>Coccidia</taxon>
        <taxon>Eucoccidiorida</taxon>
        <taxon>Eimeriorina</taxon>
        <taxon>Cryptosporidiidae</taxon>
        <taxon>Cryptosporidium</taxon>
    </lineage>
</organism>
<dbReference type="SUPFAM" id="SSF52540">
    <property type="entry name" value="P-loop containing nucleoside triphosphate hydrolases"/>
    <property type="match status" value="1"/>
</dbReference>
<dbReference type="OrthoDB" id="1926878at2759"/>
<comment type="similarity">
    <text evidence="1">Belongs to the CDC6/cdc18 family.</text>
</comment>